<keyword evidence="3" id="KW-1185">Reference proteome</keyword>
<accession>A0AAD9VL83</accession>
<evidence type="ECO:0000256" key="1">
    <source>
        <dbReference type="SAM" id="MobiDB-lite"/>
    </source>
</evidence>
<reference evidence="2" key="2">
    <citation type="journal article" date="2023" name="Commun. Biol.">
        <title>Intrasexual cuticular hydrocarbon dimorphism in a wasp sheds light on hydrocarbon biosynthesis genes in Hymenoptera.</title>
        <authorList>
            <person name="Moris V.C."/>
            <person name="Podsiadlowski L."/>
            <person name="Martin S."/>
            <person name="Oeyen J.P."/>
            <person name="Donath A."/>
            <person name="Petersen M."/>
            <person name="Wilbrandt J."/>
            <person name="Misof B."/>
            <person name="Liedtke D."/>
            <person name="Thamm M."/>
            <person name="Scheiner R."/>
            <person name="Schmitt T."/>
            <person name="Niehuis O."/>
        </authorList>
    </citation>
    <scope>NUCLEOTIDE SEQUENCE</scope>
    <source>
        <strain evidence="2">GBR_01_08_01A</strain>
    </source>
</reference>
<dbReference type="EMBL" id="JAIFRP010000138">
    <property type="protein sequence ID" value="KAK2578896.1"/>
    <property type="molecule type" value="Genomic_DNA"/>
</dbReference>
<dbReference type="AlphaFoldDB" id="A0AAD9VL83"/>
<evidence type="ECO:0000313" key="3">
    <source>
        <dbReference type="Proteomes" id="UP001258017"/>
    </source>
</evidence>
<feature type="region of interest" description="Disordered" evidence="1">
    <location>
        <begin position="39"/>
        <end position="66"/>
    </location>
</feature>
<comment type="caution">
    <text evidence="2">The sequence shown here is derived from an EMBL/GenBank/DDBJ whole genome shotgun (WGS) entry which is preliminary data.</text>
</comment>
<organism evidence="2 3">
    <name type="scientific">Odynerus spinipes</name>
    <dbReference type="NCBI Taxonomy" id="1348599"/>
    <lineage>
        <taxon>Eukaryota</taxon>
        <taxon>Metazoa</taxon>
        <taxon>Ecdysozoa</taxon>
        <taxon>Arthropoda</taxon>
        <taxon>Hexapoda</taxon>
        <taxon>Insecta</taxon>
        <taxon>Pterygota</taxon>
        <taxon>Neoptera</taxon>
        <taxon>Endopterygota</taxon>
        <taxon>Hymenoptera</taxon>
        <taxon>Apocrita</taxon>
        <taxon>Aculeata</taxon>
        <taxon>Vespoidea</taxon>
        <taxon>Vespidae</taxon>
        <taxon>Eumeninae</taxon>
        <taxon>Odynerus</taxon>
    </lineage>
</organism>
<dbReference type="Proteomes" id="UP001258017">
    <property type="component" value="Unassembled WGS sequence"/>
</dbReference>
<proteinExistence type="predicted"/>
<reference evidence="2" key="1">
    <citation type="submission" date="2021-08" db="EMBL/GenBank/DDBJ databases">
        <authorList>
            <person name="Misof B."/>
            <person name="Oliver O."/>
            <person name="Podsiadlowski L."/>
            <person name="Donath A."/>
            <person name="Peters R."/>
            <person name="Mayer C."/>
            <person name="Rust J."/>
            <person name="Gunkel S."/>
            <person name="Lesny P."/>
            <person name="Martin S."/>
            <person name="Oeyen J.P."/>
            <person name="Petersen M."/>
            <person name="Panagiotis P."/>
            <person name="Wilbrandt J."/>
            <person name="Tanja T."/>
        </authorList>
    </citation>
    <scope>NUCLEOTIDE SEQUENCE</scope>
    <source>
        <strain evidence="2">GBR_01_08_01A</strain>
        <tissue evidence="2">Thorax + abdomen</tissue>
    </source>
</reference>
<name>A0AAD9VL83_9HYME</name>
<sequence>MKFSYKLSEKWATSNRTKERFLKNNVQWLGQEIEFHENNQEKPTSLRGRKKLSFTDSSNKTKRRRVQNLIDTSAKEEIIHAPQISLYAAGQRDAAAMLKQVTTTTPKRATRIKKVFS</sequence>
<gene>
    <name evidence="2" type="ORF">KPH14_000915</name>
</gene>
<protein>
    <submittedName>
        <fullName evidence="2">Uncharacterized protein</fullName>
    </submittedName>
</protein>
<evidence type="ECO:0000313" key="2">
    <source>
        <dbReference type="EMBL" id="KAK2578896.1"/>
    </source>
</evidence>